<evidence type="ECO:0000256" key="11">
    <source>
        <dbReference type="ARBA" id="ARBA00023303"/>
    </source>
</evidence>
<evidence type="ECO:0000256" key="13">
    <source>
        <dbReference type="SAM" id="Phobius"/>
    </source>
</evidence>
<dbReference type="AlphaFoldDB" id="C1N5K4"/>
<evidence type="ECO:0000256" key="2">
    <source>
        <dbReference type="ARBA" id="ARBA00022448"/>
    </source>
</evidence>
<keyword evidence="3" id="KW-0633">Potassium transport</keyword>
<evidence type="ECO:0000313" key="16">
    <source>
        <dbReference type="Proteomes" id="UP000001876"/>
    </source>
</evidence>
<keyword evidence="7" id="KW-0630">Potassium</keyword>
<dbReference type="InterPro" id="IPR005821">
    <property type="entry name" value="Ion_trans_dom"/>
</dbReference>
<evidence type="ECO:0000256" key="1">
    <source>
        <dbReference type="ARBA" id="ARBA00004141"/>
    </source>
</evidence>
<protein>
    <submittedName>
        <fullName evidence="15">Voltage-gated ion channel superfamily</fullName>
    </submittedName>
</protein>
<evidence type="ECO:0000259" key="14">
    <source>
        <dbReference type="Pfam" id="PF00520"/>
    </source>
</evidence>
<feature type="transmembrane region" description="Helical" evidence="13">
    <location>
        <begin position="247"/>
        <end position="268"/>
    </location>
</feature>
<dbReference type="Proteomes" id="UP000001876">
    <property type="component" value="Unassembled WGS sequence"/>
</dbReference>
<keyword evidence="10 13" id="KW-0472">Membrane</keyword>
<dbReference type="GO" id="GO:0005249">
    <property type="term" value="F:voltage-gated potassium channel activity"/>
    <property type="evidence" value="ECO:0007669"/>
    <property type="project" value="InterPro"/>
</dbReference>
<keyword evidence="11" id="KW-0407">Ion channel</keyword>
<keyword evidence="2" id="KW-0813">Transport</keyword>
<keyword evidence="16" id="KW-1185">Reference proteome</keyword>
<evidence type="ECO:0000256" key="5">
    <source>
        <dbReference type="ARBA" id="ARBA00022826"/>
    </source>
</evidence>
<dbReference type="GO" id="GO:0008076">
    <property type="term" value="C:voltage-gated potassium channel complex"/>
    <property type="evidence" value="ECO:0007669"/>
    <property type="project" value="InterPro"/>
</dbReference>
<keyword evidence="4 13" id="KW-0812">Transmembrane</keyword>
<dbReference type="PANTHER" id="PTHR11537">
    <property type="entry name" value="VOLTAGE-GATED POTASSIUM CHANNEL"/>
    <property type="match status" value="1"/>
</dbReference>
<dbReference type="RefSeq" id="XP_003063173.1">
    <property type="nucleotide sequence ID" value="XM_003063127.1"/>
</dbReference>
<accession>C1N5K4</accession>
<keyword evidence="6" id="KW-0851">Voltage-gated channel</keyword>
<feature type="transmembrane region" description="Helical" evidence="13">
    <location>
        <begin position="106"/>
        <end position="128"/>
    </location>
</feature>
<evidence type="ECO:0000256" key="12">
    <source>
        <dbReference type="SAM" id="MobiDB-lite"/>
    </source>
</evidence>
<organism evidence="16">
    <name type="scientific">Micromonas pusilla (strain CCMP1545)</name>
    <name type="common">Picoplanktonic green alga</name>
    <dbReference type="NCBI Taxonomy" id="564608"/>
    <lineage>
        <taxon>Eukaryota</taxon>
        <taxon>Viridiplantae</taxon>
        <taxon>Chlorophyta</taxon>
        <taxon>Mamiellophyceae</taxon>
        <taxon>Mamiellales</taxon>
        <taxon>Mamiellaceae</taxon>
        <taxon>Micromonas</taxon>
    </lineage>
</organism>
<evidence type="ECO:0000256" key="4">
    <source>
        <dbReference type="ARBA" id="ARBA00022692"/>
    </source>
</evidence>
<dbReference type="PANTHER" id="PTHR11537:SF254">
    <property type="entry name" value="POTASSIUM VOLTAGE-GATED CHANNEL PROTEIN SHAB"/>
    <property type="match status" value="1"/>
</dbReference>
<feature type="transmembrane region" description="Helical" evidence="13">
    <location>
        <begin position="323"/>
        <end position="348"/>
    </location>
</feature>
<keyword evidence="8 13" id="KW-1133">Transmembrane helix</keyword>
<dbReference type="Gene3D" id="1.10.287.70">
    <property type="match status" value="1"/>
</dbReference>
<evidence type="ECO:0000256" key="7">
    <source>
        <dbReference type="ARBA" id="ARBA00022958"/>
    </source>
</evidence>
<dbReference type="InterPro" id="IPR027359">
    <property type="entry name" value="Volt_channel_dom_sf"/>
</dbReference>
<evidence type="ECO:0000313" key="15">
    <source>
        <dbReference type="EMBL" id="EEH52309.1"/>
    </source>
</evidence>
<proteinExistence type="predicted"/>
<keyword evidence="5" id="KW-0631">Potassium channel</keyword>
<evidence type="ECO:0000256" key="8">
    <source>
        <dbReference type="ARBA" id="ARBA00022989"/>
    </source>
</evidence>
<gene>
    <name evidence="15" type="ORF">MICPUCDRAFT_52954</name>
</gene>
<reference evidence="15 16" key="1">
    <citation type="journal article" date="2009" name="Science">
        <title>Green evolution and dynamic adaptations revealed by genomes of the marine picoeukaryotes Micromonas.</title>
        <authorList>
            <person name="Worden A.Z."/>
            <person name="Lee J.H."/>
            <person name="Mock T."/>
            <person name="Rouze P."/>
            <person name="Simmons M.P."/>
            <person name="Aerts A.L."/>
            <person name="Allen A.E."/>
            <person name="Cuvelier M.L."/>
            <person name="Derelle E."/>
            <person name="Everett M.V."/>
            <person name="Foulon E."/>
            <person name="Grimwood J."/>
            <person name="Gundlach H."/>
            <person name="Henrissat B."/>
            <person name="Napoli C."/>
            <person name="McDonald S.M."/>
            <person name="Parker M.S."/>
            <person name="Rombauts S."/>
            <person name="Salamov A."/>
            <person name="Von Dassow P."/>
            <person name="Badger J.H."/>
            <person name="Coutinho P.M."/>
            <person name="Demir E."/>
            <person name="Dubchak I."/>
            <person name="Gentemann C."/>
            <person name="Eikrem W."/>
            <person name="Gready J.E."/>
            <person name="John U."/>
            <person name="Lanier W."/>
            <person name="Lindquist E.A."/>
            <person name="Lucas S."/>
            <person name="Mayer K.F."/>
            <person name="Moreau H."/>
            <person name="Not F."/>
            <person name="Otillar R."/>
            <person name="Panaud O."/>
            <person name="Pangilinan J."/>
            <person name="Paulsen I."/>
            <person name="Piegu B."/>
            <person name="Poliakov A."/>
            <person name="Robbens S."/>
            <person name="Schmutz J."/>
            <person name="Toulza E."/>
            <person name="Wyss T."/>
            <person name="Zelensky A."/>
            <person name="Zhou K."/>
            <person name="Armbrust E.V."/>
            <person name="Bhattacharya D."/>
            <person name="Goodenough U.W."/>
            <person name="Van de Peer Y."/>
            <person name="Grigoriev I.V."/>
        </authorList>
    </citation>
    <scope>NUCLEOTIDE SEQUENCE [LARGE SCALE GENOMIC DNA]</scope>
    <source>
        <strain evidence="15 16">CCMP1545</strain>
    </source>
</reference>
<feature type="compositionally biased region" description="Basic and acidic residues" evidence="12">
    <location>
        <begin position="394"/>
        <end position="413"/>
    </location>
</feature>
<dbReference type="GeneID" id="9688613"/>
<dbReference type="PRINTS" id="PR00169">
    <property type="entry name" value="KCHANNEL"/>
</dbReference>
<dbReference type="Pfam" id="PF00520">
    <property type="entry name" value="Ion_trans"/>
    <property type="match status" value="1"/>
</dbReference>
<dbReference type="KEGG" id="mpp:MICPUCDRAFT_52954"/>
<dbReference type="STRING" id="564608.C1N5K4"/>
<dbReference type="EMBL" id="GG663748">
    <property type="protein sequence ID" value="EEH52309.1"/>
    <property type="molecule type" value="Genomic_DNA"/>
</dbReference>
<dbReference type="eggNOG" id="KOG3713">
    <property type="taxonomic scope" value="Eukaryota"/>
</dbReference>
<comment type="subcellular location">
    <subcellularLocation>
        <location evidence="1">Membrane</location>
        <topology evidence="1">Multi-pass membrane protein</topology>
    </subcellularLocation>
</comment>
<sequence>MAAAAASLSTKTMEFKTIREAHEDEARNREHMLQHSFEIRAAIQIQRAWRKYQIHLLAEQGREGGGDVFILVRTNDEPVSFRYHWQLTLYTYFEERGDRPSATTKAVNFVVSVLVIFFIVIATVVFIVETIPTVARDDDAMYALSILEGVCIAMFTLEISVRMSSVPLEDGKYARGLKKWMKNPMNVVDIIAVIPWYLELIVGGGTGAFSVVRVVRLIRVFRVFKINRYNASADLFSRALQRSVQPLTLLFYFMLIANILFSSAIYYAENLGNEHNPSDETNDSIGGPAAPFDSIPRSMYWCAVTMTTVGYGDMFPITLYGRFIAVLTLFAGIIVIAMPITLIGSNFVDEYRKSQMAQWREKKRLEALAKAKEEMKVLPLLTEMGLGSRSRSRSRYDLARKSTEMEGKKKEEGAGGGAGVGTEDVEVLPTAEFAALQPSPWDAPPRPGARLEARTPATGDDAARLARLVIERLDAMQDQIASLEETIVRMTIG</sequence>
<dbReference type="Gene3D" id="1.20.120.350">
    <property type="entry name" value="Voltage-gated potassium channels. Chain C"/>
    <property type="match status" value="1"/>
</dbReference>
<evidence type="ECO:0000256" key="10">
    <source>
        <dbReference type="ARBA" id="ARBA00023136"/>
    </source>
</evidence>
<evidence type="ECO:0000256" key="3">
    <source>
        <dbReference type="ARBA" id="ARBA00022538"/>
    </source>
</evidence>
<feature type="domain" description="Ion transport" evidence="14">
    <location>
        <begin position="109"/>
        <end position="354"/>
    </location>
</feature>
<dbReference type="InterPro" id="IPR028325">
    <property type="entry name" value="VG_K_chnl"/>
</dbReference>
<dbReference type="OrthoDB" id="415460at2759"/>
<evidence type="ECO:0000256" key="9">
    <source>
        <dbReference type="ARBA" id="ARBA00023065"/>
    </source>
</evidence>
<feature type="region of interest" description="Disordered" evidence="12">
    <location>
        <begin position="392"/>
        <end position="422"/>
    </location>
</feature>
<keyword evidence="9" id="KW-0406">Ion transport</keyword>
<dbReference type="OMA" id="YFMLIAN"/>
<name>C1N5K4_MICPC</name>
<dbReference type="SUPFAM" id="SSF81324">
    <property type="entry name" value="Voltage-gated potassium channels"/>
    <property type="match status" value="1"/>
</dbReference>
<dbReference type="GO" id="GO:0001508">
    <property type="term" value="P:action potential"/>
    <property type="evidence" value="ECO:0007669"/>
    <property type="project" value="TreeGrafter"/>
</dbReference>
<evidence type="ECO:0000256" key="6">
    <source>
        <dbReference type="ARBA" id="ARBA00022882"/>
    </source>
</evidence>